<dbReference type="InterPro" id="IPR012349">
    <property type="entry name" value="Split_barrel_FMN-bd"/>
</dbReference>
<evidence type="ECO:0000313" key="2">
    <source>
        <dbReference type="Proteomes" id="UP001595828"/>
    </source>
</evidence>
<organism evidence="1 2">
    <name type="scientific">Novosphingobium tardum</name>
    <dbReference type="NCBI Taxonomy" id="1538021"/>
    <lineage>
        <taxon>Bacteria</taxon>
        <taxon>Pseudomonadati</taxon>
        <taxon>Pseudomonadota</taxon>
        <taxon>Alphaproteobacteria</taxon>
        <taxon>Sphingomonadales</taxon>
        <taxon>Sphingomonadaceae</taxon>
        <taxon>Novosphingobium</taxon>
    </lineage>
</organism>
<reference evidence="2" key="1">
    <citation type="journal article" date="2019" name="Int. J. Syst. Evol. Microbiol.">
        <title>The Global Catalogue of Microorganisms (GCM) 10K type strain sequencing project: providing services to taxonomists for standard genome sequencing and annotation.</title>
        <authorList>
            <consortium name="The Broad Institute Genomics Platform"/>
            <consortium name="The Broad Institute Genome Sequencing Center for Infectious Disease"/>
            <person name="Wu L."/>
            <person name="Ma J."/>
        </authorList>
    </citation>
    <scope>NUCLEOTIDE SEQUENCE [LARGE SCALE GENOMIC DNA]</scope>
    <source>
        <strain evidence="2">CGMCC 1.12989</strain>
    </source>
</reference>
<proteinExistence type="predicted"/>
<evidence type="ECO:0000313" key="1">
    <source>
        <dbReference type="EMBL" id="MFC4294525.1"/>
    </source>
</evidence>
<dbReference type="Gene3D" id="2.30.110.10">
    <property type="entry name" value="Electron Transport, Fmn-binding Protein, Chain A"/>
    <property type="match status" value="1"/>
</dbReference>
<comment type="caution">
    <text evidence="1">The sequence shown here is derived from an EMBL/GenBank/DDBJ whole genome shotgun (WGS) entry which is preliminary data.</text>
</comment>
<keyword evidence="2" id="KW-1185">Reference proteome</keyword>
<dbReference type="RefSeq" id="WP_379537974.1">
    <property type="nucleotide sequence ID" value="NZ_JBHSDR010000003.1"/>
</dbReference>
<protein>
    <submittedName>
        <fullName evidence="1">FMN-binding negative transcriptional regulator</fullName>
    </submittedName>
</protein>
<dbReference type="PANTHER" id="PTHR35802">
    <property type="entry name" value="PROTEASE SYNTHASE AND SPORULATION PROTEIN PAI 2"/>
    <property type="match status" value="1"/>
</dbReference>
<dbReference type="Pfam" id="PF04299">
    <property type="entry name" value="FMN_bind_2"/>
    <property type="match status" value="1"/>
</dbReference>
<dbReference type="Proteomes" id="UP001595828">
    <property type="component" value="Unassembled WGS sequence"/>
</dbReference>
<dbReference type="PANTHER" id="PTHR35802:SF1">
    <property type="entry name" value="PROTEASE SYNTHASE AND SPORULATION PROTEIN PAI 2"/>
    <property type="match status" value="1"/>
</dbReference>
<gene>
    <name evidence="1" type="ORF">ACFO0A_05565</name>
</gene>
<sequence length="200" mass="22247">MHPNPVFRENDRGLCHTLVDQVGFGMVFAAVPDGPRVAHAPLLRHGDDRLRFHLARGNALSRHLDGQETLALVNGPDGYVSPRWYSDQRQVPTWNYVALEMQGPVRRLARDDLVSLLDDLSDRNEARVAQGSPWTRSKMDGNAFARLLDGIVGFELEITAWRPTFKLSQNKPVEERERVAAGLEAAGSAGIAALMRRTEA</sequence>
<accession>A0ABV8RMH2</accession>
<dbReference type="SUPFAM" id="SSF50475">
    <property type="entry name" value="FMN-binding split barrel"/>
    <property type="match status" value="1"/>
</dbReference>
<dbReference type="EMBL" id="JBHSDR010000003">
    <property type="protein sequence ID" value="MFC4294525.1"/>
    <property type="molecule type" value="Genomic_DNA"/>
</dbReference>
<dbReference type="InterPro" id="IPR007396">
    <property type="entry name" value="TR_PAI2-type"/>
</dbReference>
<dbReference type="PIRSF" id="PIRSF010372">
    <property type="entry name" value="PaiB"/>
    <property type="match status" value="1"/>
</dbReference>
<name>A0ABV8RMH2_9SPHN</name>